<protein>
    <recommendedName>
        <fullName evidence="3">Phospholipase C/D domain-containing protein</fullName>
    </recommendedName>
</protein>
<evidence type="ECO:0008006" key="3">
    <source>
        <dbReference type="Google" id="ProtNLM"/>
    </source>
</evidence>
<organism evidence="1 2">
    <name type="scientific">Youngiibacter fragilis 232.1</name>
    <dbReference type="NCBI Taxonomy" id="994573"/>
    <lineage>
        <taxon>Bacteria</taxon>
        <taxon>Bacillati</taxon>
        <taxon>Bacillota</taxon>
        <taxon>Clostridia</taxon>
        <taxon>Eubacteriales</taxon>
        <taxon>Clostridiaceae</taxon>
        <taxon>Youngiibacter</taxon>
    </lineage>
</organism>
<proteinExistence type="predicted"/>
<dbReference type="Proteomes" id="UP000017747">
    <property type="component" value="Unassembled WGS sequence"/>
</dbReference>
<evidence type="ECO:0000313" key="1">
    <source>
        <dbReference type="EMBL" id="ETA79338.1"/>
    </source>
</evidence>
<dbReference type="AlphaFoldDB" id="V7I0C3"/>
<dbReference type="OrthoDB" id="2878022at2"/>
<comment type="caution">
    <text evidence="1">The sequence shown here is derived from an EMBL/GenBank/DDBJ whole genome shotgun (WGS) entry which is preliminary data.</text>
</comment>
<evidence type="ECO:0000313" key="2">
    <source>
        <dbReference type="Proteomes" id="UP000017747"/>
    </source>
</evidence>
<keyword evidence="2" id="KW-1185">Reference proteome</keyword>
<dbReference type="STRING" id="994573.T472_0217625"/>
<sequence length="152" mass="17540">MFMNRMKHTFDGGIRLVEAVCSSLTSERIDIDDFSRNLGIITHFECDFFCRYHLDDDRHDDYLPHFIYEARLHLEYLSSGDFLRFKEEVHVADVRSLVIELRKMYEKGASSFENDLLFAIGAAVSTCGIVVRQQALSGSGFHRESFSAVMTR</sequence>
<accession>V7I0C3</accession>
<name>V7I0C3_9CLOT</name>
<gene>
    <name evidence="1" type="ORF">T472_0217625</name>
</gene>
<dbReference type="EMBL" id="AXUN02000218">
    <property type="protein sequence ID" value="ETA79338.1"/>
    <property type="molecule type" value="Genomic_DNA"/>
</dbReference>
<reference evidence="1 2" key="1">
    <citation type="journal article" date="2014" name="Genome Announc.">
        <title>Genome Sequence of Youngiibacter fragilis, the Type Strain of the Genus Youngiibacter.</title>
        <authorList>
            <person name="Wawrik C.B."/>
            <person name="Callaghan A.V."/>
            <person name="Stamps B.W."/>
            <person name="Wawrik B."/>
        </authorList>
    </citation>
    <scope>NUCLEOTIDE SEQUENCE [LARGE SCALE GENOMIC DNA]</scope>
    <source>
        <strain evidence="1 2">232.1</strain>
    </source>
</reference>